<feature type="domain" description="Serine aminopeptidase S33" evidence="1">
    <location>
        <begin position="21"/>
        <end position="247"/>
    </location>
</feature>
<dbReference type="InterPro" id="IPR000073">
    <property type="entry name" value="AB_hydrolase_1"/>
</dbReference>
<dbReference type="InterPro" id="IPR050266">
    <property type="entry name" value="AB_hydrolase_sf"/>
</dbReference>
<dbReference type="InterPro" id="IPR022742">
    <property type="entry name" value="Hydrolase_4"/>
</dbReference>
<dbReference type="PANTHER" id="PTHR43798">
    <property type="entry name" value="MONOACYLGLYCEROL LIPASE"/>
    <property type="match status" value="1"/>
</dbReference>
<dbReference type="EMBL" id="JBHMEA010000007">
    <property type="protein sequence ID" value="MFB9230620.1"/>
    <property type="molecule type" value="Genomic_DNA"/>
</dbReference>
<evidence type="ECO:0000313" key="2">
    <source>
        <dbReference type="EMBL" id="MFB9230620.1"/>
    </source>
</evidence>
<gene>
    <name evidence="2" type="ORF">ACFFUT_02320</name>
</gene>
<comment type="caution">
    <text evidence="2">The sequence shown here is derived from an EMBL/GenBank/DDBJ whole genome shotgun (WGS) entry which is preliminary data.</text>
</comment>
<organism evidence="2 3">
    <name type="scientific">Pseudohalocynthiibacter aestuariivivens</name>
    <dbReference type="NCBI Taxonomy" id="1591409"/>
    <lineage>
        <taxon>Bacteria</taxon>
        <taxon>Pseudomonadati</taxon>
        <taxon>Pseudomonadota</taxon>
        <taxon>Alphaproteobacteria</taxon>
        <taxon>Rhodobacterales</taxon>
        <taxon>Paracoccaceae</taxon>
        <taxon>Pseudohalocynthiibacter</taxon>
    </lineage>
</organism>
<dbReference type="SUPFAM" id="SSF53474">
    <property type="entry name" value="alpha/beta-Hydrolases"/>
    <property type="match status" value="1"/>
</dbReference>
<name>A0ABV5JAY5_9RHOB</name>
<dbReference type="PANTHER" id="PTHR43798:SF29">
    <property type="entry name" value="AB HYDROLASE-1 DOMAIN-CONTAINING PROTEIN"/>
    <property type="match status" value="1"/>
</dbReference>
<evidence type="ECO:0000259" key="1">
    <source>
        <dbReference type="Pfam" id="PF12146"/>
    </source>
</evidence>
<dbReference type="Pfam" id="PF12146">
    <property type="entry name" value="Hydrolase_4"/>
    <property type="match status" value="1"/>
</dbReference>
<sequence>MPYIDVNGARIHYSDEGQGEETIIFSHGLLLSDKVFANQIRHLKSKYRCISYDHRGQGKSEVTKDGYDIDTLTTDAIQLIESLEAVPCHFAGLSMGGFIGMRIGFRRPKLLRSLILIDTSADPEAVENLPKYKLLNFVAKWFGLGLVVRKVMPIMFGQSFLNDPNRAEERTEWQNSIAANHKIGITRAVKGVISRLGISEEISQIDLPVLILIGDEDTATTPDKSEKMHKMIKGSQLVRVPKAGHTSPIEEPSVVNSAMSDFLTKIAKRG</sequence>
<dbReference type="GO" id="GO:0016787">
    <property type="term" value="F:hydrolase activity"/>
    <property type="evidence" value="ECO:0007669"/>
    <property type="project" value="UniProtKB-KW"/>
</dbReference>
<proteinExistence type="predicted"/>
<dbReference type="InterPro" id="IPR029058">
    <property type="entry name" value="AB_hydrolase_fold"/>
</dbReference>
<dbReference type="RefSeq" id="WP_213887490.1">
    <property type="nucleotide sequence ID" value="NZ_JAGFNU010000001.1"/>
</dbReference>
<keyword evidence="3" id="KW-1185">Reference proteome</keyword>
<evidence type="ECO:0000313" key="3">
    <source>
        <dbReference type="Proteomes" id="UP001589683"/>
    </source>
</evidence>
<accession>A0ABV5JAY5</accession>
<dbReference type="PRINTS" id="PR00111">
    <property type="entry name" value="ABHYDROLASE"/>
</dbReference>
<protein>
    <submittedName>
        <fullName evidence="2">Alpha/beta fold hydrolase</fullName>
    </submittedName>
</protein>
<keyword evidence="2" id="KW-0378">Hydrolase</keyword>
<reference evidence="2 3" key="1">
    <citation type="submission" date="2024-09" db="EMBL/GenBank/DDBJ databases">
        <authorList>
            <person name="Sun Q."/>
            <person name="Mori K."/>
        </authorList>
    </citation>
    <scope>NUCLEOTIDE SEQUENCE [LARGE SCALE GENOMIC DNA]</scope>
    <source>
        <strain evidence="2 3">CECT 8726</strain>
    </source>
</reference>
<dbReference type="Gene3D" id="3.40.50.1820">
    <property type="entry name" value="alpha/beta hydrolase"/>
    <property type="match status" value="1"/>
</dbReference>
<dbReference type="Proteomes" id="UP001589683">
    <property type="component" value="Unassembled WGS sequence"/>
</dbReference>